<evidence type="ECO:0000313" key="5">
    <source>
        <dbReference type="Proteomes" id="UP000236311"/>
    </source>
</evidence>
<dbReference type="AlphaFoldDB" id="A0A2K4ZK80"/>
<keyword evidence="1" id="KW-0175">Coiled coil</keyword>
<feature type="compositionally biased region" description="Low complexity" evidence="2">
    <location>
        <begin position="541"/>
        <end position="552"/>
    </location>
</feature>
<name>A0A2K4ZK80_9FIRM</name>
<evidence type="ECO:0000256" key="1">
    <source>
        <dbReference type="SAM" id="Coils"/>
    </source>
</evidence>
<dbReference type="InterPro" id="IPR027304">
    <property type="entry name" value="Trigger_fact/SurA_dom_sf"/>
</dbReference>
<evidence type="ECO:0000256" key="2">
    <source>
        <dbReference type="SAM" id="MobiDB-lite"/>
    </source>
</evidence>
<feature type="compositionally biased region" description="Acidic residues" evidence="2">
    <location>
        <begin position="257"/>
        <end position="276"/>
    </location>
</feature>
<feature type="transmembrane region" description="Helical" evidence="3">
    <location>
        <begin position="40"/>
        <end position="61"/>
    </location>
</feature>
<sequence length="552" mass="61380">MSKKETQNTGDKPEKIVTKYDLKVQRRKEEKEKARRDERVGRIIGIALLAVLVCFVASFPIRNYLTINGSYIKVSGENVSKVEFDYHYQVASSDYINQYGAYLSYFGLDLSRDVRTQMYSDTLTWGDFFDELAVDNIAREKALLNAAKEEGFAHDVTAEYDEYREQLKEAASEADTTVKEYVKQLYGPYATEGRVKSYIQTGMYLNAYTELLGERMTPAMEEIQEHYDNNKADYDSVDYYLASVDAELPTEPTELADPVEETEGTEGESEGEEGTEEAYQPSEAEIEAAMKLAKAEADKLEKTIQADGELNTNRKRSAVTSVLKDWLFDEERKAGDTTVVEDSTLRRYYVVQFEKRYLDETPSSDIRVVVTAGDNAQAILDEWKNGDATEESFTALCEKYNDPSVFSAEGGLLEGVMPSGVPEELGDWISEGGRTAGDTAVISPATEDNTYVVYYAGNNDPEWVLSIRNTLLSQKLSEYMETTVGEINVEDPKENLRYLKVRAEAEAAAESEAQNDGSEEGESGASSAESSEDGSEESGEGSEAGTESSGES</sequence>
<dbReference type="OrthoDB" id="9804319at2"/>
<organism evidence="4 5">
    <name type="scientific">Acetatifactor muris</name>
    <dbReference type="NCBI Taxonomy" id="879566"/>
    <lineage>
        <taxon>Bacteria</taxon>
        <taxon>Bacillati</taxon>
        <taxon>Bacillota</taxon>
        <taxon>Clostridia</taxon>
        <taxon>Lachnospirales</taxon>
        <taxon>Lachnospiraceae</taxon>
        <taxon>Acetatifactor</taxon>
    </lineage>
</organism>
<accession>A0A2K4ZK80</accession>
<keyword evidence="3" id="KW-0472">Membrane</keyword>
<evidence type="ECO:0000256" key="3">
    <source>
        <dbReference type="SAM" id="Phobius"/>
    </source>
</evidence>
<reference evidence="4 5" key="1">
    <citation type="submission" date="2018-01" db="EMBL/GenBank/DDBJ databases">
        <authorList>
            <person name="Gaut B.S."/>
            <person name="Morton B.R."/>
            <person name="Clegg M.T."/>
            <person name="Duvall M.R."/>
        </authorList>
    </citation>
    <scope>NUCLEOTIDE SEQUENCE [LARGE SCALE GENOMIC DNA]</scope>
    <source>
        <strain evidence="4">GP69</strain>
    </source>
</reference>
<evidence type="ECO:0000313" key="4">
    <source>
        <dbReference type="EMBL" id="SOY30888.1"/>
    </source>
</evidence>
<dbReference type="SUPFAM" id="SSF109998">
    <property type="entry name" value="Triger factor/SurA peptide-binding domain-like"/>
    <property type="match status" value="1"/>
</dbReference>
<keyword evidence="3" id="KW-1133">Transmembrane helix</keyword>
<protein>
    <submittedName>
        <fullName evidence="4">Uncharacterized protein</fullName>
    </submittedName>
</protein>
<keyword evidence="3" id="KW-0812">Transmembrane</keyword>
<keyword evidence="5" id="KW-1185">Reference proteome</keyword>
<dbReference type="RefSeq" id="WP_103240904.1">
    <property type="nucleotide sequence ID" value="NZ_CANRXC010000009.1"/>
</dbReference>
<dbReference type="EMBL" id="OFSM01000020">
    <property type="protein sequence ID" value="SOY30888.1"/>
    <property type="molecule type" value="Genomic_DNA"/>
</dbReference>
<gene>
    <name evidence="4" type="ORF">AMURIS_03622</name>
</gene>
<proteinExistence type="predicted"/>
<feature type="region of interest" description="Disordered" evidence="2">
    <location>
        <begin position="505"/>
        <end position="552"/>
    </location>
</feature>
<feature type="compositionally biased region" description="Acidic residues" evidence="2">
    <location>
        <begin position="530"/>
        <end position="540"/>
    </location>
</feature>
<dbReference type="Proteomes" id="UP000236311">
    <property type="component" value="Unassembled WGS sequence"/>
</dbReference>
<feature type="coiled-coil region" evidence="1">
    <location>
        <begin position="153"/>
        <end position="184"/>
    </location>
</feature>
<feature type="region of interest" description="Disordered" evidence="2">
    <location>
        <begin position="250"/>
        <end position="280"/>
    </location>
</feature>